<evidence type="ECO:0000313" key="2">
    <source>
        <dbReference type="EMBL" id="QUE51470.1"/>
    </source>
</evidence>
<dbReference type="Proteomes" id="UP000676169">
    <property type="component" value="Chromosome"/>
</dbReference>
<dbReference type="Gene3D" id="3.30.450.40">
    <property type="match status" value="1"/>
</dbReference>
<dbReference type="KEGG" id="lamb:KBB96_00895"/>
<dbReference type="AlphaFoldDB" id="A0A975G9Z0"/>
<dbReference type="EMBL" id="CP073100">
    <property type="protein sequence ID" value="QUE51470.1"/>
    <property type="molecule type" value="Genomic_DNA"/>
</dbReference>
<sequence>MRMEYLDPRAWMNGILADFNCQTGTLHRADEAGQMLSLVAQVGVPAFLVERISKIPFGKGIAGVAAATREPVELCNLQQDLGGIAKPDAQKTQVSGSLAVPVFSKESGKVIGTLGVGMVEPHEFSEAEKERLKAVAESIAPWLESQQPAK</sequence>
<evidence type="ECO:0000313" key="3">
    <source>
        <dbReference type="Proteomes" id="UP000676169"/>
    </source>
</evidence>
<dbReference type="SUPFAM" id="SSF55781">
    <property type="entry name" value="GAF domain-like"/>
    <property type="match status" value="1"/>
</dbReference>
<dbReference type="RefSeq" id="WP_211631609.1">
    <property type="nucleotide sequence ID" value="NZ_JBHTIN010000020.1"/>
</dbReference>
<proteinExistence type="predicted"/>
<organism evidence="2 3">
    <name type="scientific">Luteolibacter ambystomatis</name>
    <dbReference type="NCBI Taxonomy" id="2824561"/>
    <lineage>
        <taxon>Bacteria</taxon>
        <taxon>Pseudomonadati</taxon>
        <taxon>Verrucomicrobiota</taxon>
        <taxon>Verrucomicrobiia</taxon>
        <taxon>Verrucomicrobiales</taxon>
        <taxon>Verrucomicrobiaceae</taxon>
        <taxon>Luteolibacter</taxon>
    </lineage>
</organism>
<keyword evidence="3" id="KW-1185">Reference proteome</keyword>
<protein>
    <submittedName>
        <fullName evidence="2">GAF domain-containing protein</fullName>
    </submittedName>
</protein>
<name>A0A975G9Z0_9BACT</name>
<accession>A0A975G9Z0</accession>
<dbReference type="InterPro" id="IPR029016">
    <property type="entry name" value="GAF-like_dom_sf"/>
</dbReference>
<feature type="domain" description="GAF" evidence="1">
    <location>
        <begin position="17"/>
        <end position="140"/>
    </location>
</feature>
<dbReference type="InterPro" id="IPR003018">
    <property type="entry name" value="GAF"/>
</dbReference>
<dbReference type="Pfam" id="PF13185">
    <property type="entry name" value="GAF_2"/>
    <property type="match status" value="1"/>
</dbReference>
<reference evidence="2" key="1">
    <citation type="submission" date="2021-04" db="EMBL/GenBank/DDBJ databases">
        <title>Luteolibacter sp. 32A isolated from the skin of an Anderson's salamander (Ambystoma andersonii).</title>
        <authorList>
            <person name="Spergser J."/>
            <person name="Busse H.-J."/>
        </authorList>
    </citation>
    <scope>NUCLEOTIDE SEQUENCE</scope>
    <source>
        <strain evidence="2">32A</strain>
    </source>
</reference>
<evidence type="ECO:0000259" key="1">
    <source>
        <dbReference type="Pfam" id="PF13185"/>
    </source>
</evidence>
<gene>
    <name evidence="2" type="ORF">KBB96_00895</name>
</gene>